<gene>
    <name evidence="1" type="ORF">JR316_013187</name>
</gene>
<dbReference type="AlphaFoldDB" id="A0A8H8CEF8"/>
<protein>
    <recommendedName>
        <fullName evidence="2">F-box domain-containing protein</fullName>
    </recommendedName>
</protein>
<dbReference type="OrthoDB" id="3172239at2759"/>
<sequence length="443" mass="50714">MSQVCSSWRNSILLSPNLWGQVVNFNRLGHPEWRNEVLRRTRDASLFLYGDVVDDGDGEISTILINNWQRICRLELRLVGFTYHDKIRNNERLWETLGSCSPSIEVFALWFFNYASRENKMIELGPRDQIISPRSFRLFGGYAPCLSRYDSPNIRFDTSPGILTSRLQHLRLEQPSNANEILNTIICIPTLVTLSVSHLDSSENLTLPRRTKDSRVFHTKLQRIELMEPMNHNAYIILLSSIEPAENHSLIIHCCQALAAQNTEAQVAQIGDILYRYASLASKSIAAAIESTLWIENQTFQIFWKGPGSEYNIQISDPAPQHSFSLSLLRRFPIPGGNCVREVYLILQVDTNFYSSVFETLAPVFMSVKKLSAPERFFLYMADLSEQRFVSAFPKLETIVVKYSWDGNGGDNDSEVSRYVFRRKEMGMLVPTVLPLVVNLQYL</sequence>
<evidence type="ECO:0000313" key="1">
    <source>
        <dbReference type="EMBL" id="KAG5161899.1"/>
    </source>
</evidence>
<dbReference type="EMBL" id="JAFIQS010000023">
    <property type="protein sequence ID" value="KAG5161899.1"/>
    <property type="molecule type" value="Genomic_DNA"/>
</dbReference>
<name>A0A8H8CEF8_PSICU</name>
<comment type="caution">
    <text evidence="1">The sequence shown here is derived from an EMBL/GenBank/DDBJ whole genome shotgun (WGS) entry which is preliminary data.</text>
</comment>
<proteinExistence type="predicted"/>
<evidence type="ECO:0008006" key="2">
    <source>
        <dbReference type="Google" id="ProtNLM"/>
    </source>
</evidence>
<organism evidence="1">
    <name type="scientific">Psilocybe cubensis</name>
    <name type="common">Psychedelic mushroom</name>
    <name type="synonym">Stropharia cubensis</name>
    <dbReference type="NCBI Taxonomy" id="181762"/>
    <lineage>
        <taxon>Eukaryota</taxon>
        <taxon>Fungi</taxon>
        <taxon>Dikarya</taxon>
        <taxon>Basidiomycota</taxon>
        <taxon>Agaricomycotina</taxon>
        <taxon>Agaricomycetes</taxon>
        <taxon>Agaricomycetidae</taxon>
        <taxon>Agaricales</taxon>
        <taxon>Agaricineae</taxon>
        <taxon>Strophariaceae</taxon>
        <taxon>Psilocybe</taxon>
    </lineage>
</organism>
<reference evidence="1" key="1">
    <citation type="submission" date="2021-02" db="EMBL/GenBank/DDBJ databases">
        <title>Psilocybe cubensis genome.</title>
        <authorList>
            <person name="Mckernan K.J."/>
            <person name="Crawford S."/>
            <person name="Trippe A."/>
            <person name="Kane L.T."/>
            <person name="Mclaughlin S."/>
        </authorList>
    </citation>
    <scope>NUCLEOTIDE SEQUENCE [LARGE SCALE GENOMIC DNA]</scope>
    <source>
        <strain evidence="1">MGC-MH-2018</strain>
    </source>
</reference>
<accession>A0A8H8CEF8</accession>